<dbReference type="Pfam" id="PF07693">
    <property type="entry name" value="KAP_NTPase"/>
    <property type="match status" value="1"/>
</dbReference>
<sequence>MTTRPALPPLYVRNPEYVGDAPFKDDLFNRSALAETLTGYIDRTKDGCVMGIDAPWGEGKSWFGRNWRAKLNAEGYKTIYLDAFERDYTDDPFTILTAEILDAVSEGASRPVEKRFLTASLKLGKALLPAAAKITINAIGKTFLGAQDITGDVAEMVKKLDEEAADVAEKYIAARLAESEAEKKSVVGFRTALTDFAAAQAKPVVFFIDELDRCRPDFAVRVVERVKHFFDVPNLVFVLLLNRDQLRRAIEGVYGHGFDADAYLGKFIHLFLALPKSTSIDSDKSNATSVYASHVAKRYRFENSVALDNFVYAFGQLSAAFDMSLRDVEKAFTLLALAGVSESAAHLAWPIVVKLKYPDVFRGLLAGDRASHQKAIDLLQKIDPGDNNCSIRDYFLAIHTQRVKGREELPETLKQALTNFAPRITFHGDVLRFLMKRIDIALMD</sequence>
<gene>
    <name evidence="2" type="ORF">AW11_03962</name>
</gene>
<accession>A0A011Q477</accession>
<evidence type="ECO:0000313" key="3">
    <source>
        <dbReference type="Proteomes" id="UP000022141"/>
    </source>
</evidence>
<keyword evidence="3" id="KW-1185">Reference proteome</keyword>
<feature type="domain" description="KAP NTPase" evidence="1">
    <location>
        <begin position="31"/>
        <end position="329"/>
    </location>
</feature>
<dbReference type="SUPFAM" id="SSF52540">
    <property type="entry name" value="P-loop containing nucleoside triphosphate hydrolases"/>
    <property type="match status" value="1"/>
</dbReference>
<dbReference type="AlphaFoldDB" id="A0A011Q477"/>
<dbReference type="InterPro" id="IPR011646">
    <property type="entry name" value="KAP_P-loop"/>
</dbReference>
<evidence type="ECO:0000313" key="2">
    <source>
        <dbReference type="EMBL" id="EXI84097.1"/>
    </source>
</evidence>
<dbReference type="PATRIC" id="fig|1454004.3.peg.4065"/>
<organism evidence="2 3">
    <name type="scientific">Accumulibacter regalis</name>
    <dbReference type="NCBI Taxonomy" id="522306"/>
    <lineage>
        <taxon>Bacteria</taxon>
        <taxon>Pseudomonadati</taxon>
        <taxon>Pseudomonadota</taxon>
        <taxon>Betaproteobacteria</taxon>
        <taxon>Candidatus Accumulibacter</taxon>
    </lineage>
</organism>
<dbReference type="EMBL" id="JEMY01000075">
    <property type="protein sequence ID" value="EXI84097.1"/>
    <property type="molecule type" value="Genomic_DNA"/>
</dbReference>
<dbReference type="Proteomes" id="UP000022141">
    <property type="component" value="Unassembled WGS sequence"/>
</dbReference>
<reference evidence="2" key="1">
    <citation type="submission" date="2014-02" db="EMBL/GenBank/DDBJ databases">
        <title>Expanding our view of genomic diversity in Candidatus Accumulibacter clades.</title>
        <authorList>
            <person name="Skennerton C.T."/>
            <person name="Barr J.J."/>
            <person name="Slater F.R."/>
            <person name="Bond P.L."/>
            <person name="Tyson G.W."/>
        </authorList>
    </citation>
    <scope>NUCLEOTIDE SEQUENCE [LARGE SCALE GENOMIC DNA]</scope>
</reference>
<dbReference type="Gene3D" id="3.40.50.300">
    <property type="entry name" value="P-loop containing nucleotide triphosphate hydrolases"/>
    <property type="match status" value="1"/>
</dbReference>
<proteinExistence type="predicted"/>
<comment type="caution">
    <text evidence="2">The sequence shown here is derived from an EMBL/GenBank/DDBJ whole genome shotgun (WGS) entry which is preliminary data.</text>
</comment>
<dbReference type="eggNOG" id="COG4928">
    <property type="taxonomic scope" value="Bacteria"/>
</dbReference>
<name>A0A011Q477_ACCRE</name>
<dbReference type="InterPro" id="IPR027417">
    <property type="entry name" value="P-loop_NTPase"/>
</dbReference>
<protein>
    <submittedName>
        <fullName evidence="2">P-loop ATPase</fullName>
    </submittedName>
</protein>
<dbReference type="STRING" id="1454004.AW11_03962"/>
<evidence type="ECO:0000259" key="1">
    <source>
        <dbReference type="Pfam" id="PF07693"/>
    </source>
</evidence>